<keyword evidence="3" id="KW-1185">Reference proteome</keyword>
<evidence type="ECO:0000313" key="2">
    <source>
        <dbReference type="EMBL" id="KAK4171774.1"/>
    </source>
</evidence>
<dbReference type="PANTHER" id="PTHR33112">
    <property type="entry name" value="DOMAIN PROTEIN, PUTATIVE-RELATED"/>
    <property type="match status" value="1"/>
</dbReference>
<feature type="domain" description="Heterokaryon incompatibility" evidence="1">
    <location>
        <begin position="283"/>
        <end position="442"/>
    </location>
</feature>
<gene>
    <name evidence="2" type="ORF">QBC36DRAFT_87942</name>
</gene>
<name>A0AAN7A3E6_9PEZI</name>
<evidence type="ECO:0000313" key="3">
    <source>
        <dbReference type="Proteomes" id="UP001302321"/>
    </source>
</evidence>
<accession>A0AAN7A3E6</accession>
<organism evidence="2 3">
    <name type="scientific">Triangularia setosa</name>
    <dbReference type="NCBI Taxonomy" id="2587417"/>
    <lineage>
        <taxon>Eukaryota</taxon>
        <taxon>Fungi</taxon>
        <taxon>Dikarya</taxon>
        <taxon>Ascomycota</taxon>
        <taxon>Pezizomycotina</taxon>
        <taxon>Sordariomycetes</taxon>
        <taxon>Sordariomycetidae</taxon>
        <taxon>Sordariales</taxon>
        <taxon>Podosporaceae</taxon>
        <taxon>Triangularia</taxon>
    </lineage>
</organism>
<dbReference type="Pfam" id="PF06985">
    <property type="entry name" value="HET"/>
    <property type="match status" value="1"/>
</dbReference>
<dbReference type="Proteomes" id="UP001302321">
    <property type="component" value="Unassembled WGS sequence"/>
</dbReference>
<sequence length="778" mass="86414">MKTATALGFENPHTCQHCSKIHLDLDVKHPALLCFWCDYNGVPKATGDGQYACENCERPFFISDNTEHHFSVKLAYDVPGIVDAAESGCELYRWVYRCFSVDNFYFPFLAEGESEKREEGLRGSVGKHRVELHGQNSRGGIDGLSLEVRLYDAATGKRFFVVPTHDVQQLDVCSVEHDPASEYTSCRPYVRDVTSDASTTFAKRCFQTCMETHTWCRTDQIIELAVSRKATAVLDPETVAYGDIPTRLLDLGTLSLPHLKLIETATLSGGKQLLLSQISRSGFMALSYCWGGDQNAKLTSSNLDLYKKSITLASLDQTLQDAIWVTRELGFRYLWIDALCILQDDLDGRGTNPDKVFEITRMASYYGRATLTLLAASASCAADGFLGQRCPDVSYRTGPIRLPLKFTNDTEQIIGNVYLVEELPEEKKAAEPITTRGWTLQESLLSRRILIFARRQLYYSCVNSFAGAGGSVTVLTDRMIPGRNSLVDGIYPVGSLIDQSTTAQWNVIVEEYTQRFLGQAGDKLWAVSALAEQIVRVGKQRGERKRYVAGLLVDEEDKKSWLAQLMWKPVGARKERPKRYRAPTWSWASVEAEVTFGRLHSEDPAVVEDWEVELAVEGAEYGALKRGAWIRLTGTVMTVAEVLGCSSVGVGVENRKGVSTLLPLGSLDDPVDRSEGGRVSDQAVWGLQILEDSWEDKEGIMAALADGDAGKMMLLVALEDWYSTGVAGILVERGAGDQLGLCQRRGSFFLERTTYAKSHSNVNSNFFQLGQRETLKII</sequence>
<protein>
    <submittedName>
        <fullName evidence="2">Heterokaryon incompatibility protein-domain-containing protein</fullName>
    </submittedName>
</protein>
<evidence type="ECO:0000259" key="1">
    <source>
        <dbReference type="Pfam" id="PF06985"/>
    </source>
</evidence>
<dbReference type="AlphaFoldDB" id="A0AAN7A3E6"/>
<dbReference type="InterPro" id="IPR010730">
    <property type="entry name" value="HET"/>
</dbReference>
<comment type="caution">
    <text evidence="2">The sequence shown here is derived from an EMBL/GenBank/DDBJ whole genome shotgun (WGS) entry which is preliminary data.</text>
</comment>
<reference evidence="2" key="2">
    <citation type="submission" date="2023-05" db="EMBL/GenBank/DDBJ databases">
        <authorList>
            <consortium name="Lawrence Berkeley National Laboratory"/>
            <person name="Steindorff A."/>
            <person name="Hensen N."/>
            <person name="Bonometti L."/>
            <person name="Westerberg I."/>
            <person name="Brannstrom I.O."/>
            <person name="Guillou S."/>
            <person name="Cros-Aarteil S."/>
            <person name="Calhoun S."/>
            <person name="Haridas S."/>
            <person name="Kuo A."/>
            <person name="Mondo S."/>
            <person name="Pangilinan J."/>
            <person name="Riley R."/>
            <person name="Labutti K."/>
            <person name="Andreopoulos B."/>
            <person name="Lipzen A."/>
            <person name="Chen C."/>
            <person name="Yanf M."/>
            <person name="Daum C."/>
            <person name="Ng V."/>
            <person name="Clum A."/>
            <person name="Ohm R."/>
            <person name="Martin F."/>
            <person name="Silar P."/>
            <person name="Natvig D."/>
            <person name="Lalanne C."/>
            <person name="Gautier V."/>
            <person name="Ament-Velasquez S.L."/>
            <person name="Kruys A."/>
            <person name="Hutchinson M.I."/>
            <person name="Powell A.J."/>
            <person name="Barry K."/>
            <person name="Miller A.N."/>
            <person name="Grigoriev I.V."/>
            <person name="Debuchy R."/>
            <person name="Gladieux P."/>
            <person name="Thoren M.H."/>
            <person name="Johannesson H."/>
        </authorList>
    </citation>
    <scope>NUCLEOTIDE SEQUENCE</scope>
    <source>
        <strain evidence="2">CBS 892.96</strain>
    </source>
</reference>
<proteinExistence type="predicted"/>
<dbReference type="PANTHER" id="PTHR33112:SF16">
    <property type="entry name" value="HETEROKARYON INCOMPATIBILITY DOMAIN-CONTAINING PROTEIN"/>
    <property type="match status" value="1"/>
</dbReference>
<reference evidence="2" key="1">
    <citation type="journal article" date="2023" name="Mol. Phylogenet. Evol.">
        <title>Genome-scale phylogeny and comparative genomics of the fungal order Sordariales.</title>
        <authorList>
            <person name="Hensen N."/>
            <person name="Bonometti L."/>
            <person name="Westerberg I."/>
            <person name="Brannstrom I.O."/>
            <person name="Guillou S."/>
            <person name="Cros-Aarteil S."/>
            <person name="Calhoun S."/>
            <person name="Haridas S."/>
            <person name="Kuo A."/>
            <person name="Mondo S."/>
            <person name="Pangilinan J."/>
            <person name="Riley R."/>
            <person name="LaButti K."/>
            <person name="Andreopoulos B."/>
            <person name="Lipzen A."/>
            <person name="Chen C."/>
            <person name="Yan M."/>
            <person name="Daum C."/>
            <person name="Ng V."/>
            <person name="Clum A."/>
            <person name="Steindorff A."/>
            <person name="Ohm R.A."/>
            <person name="Martin F."/>
            <person name="Silar P."/>
            <person name="Natvig D.O."/>
            <person name="Lalanne C."/>
            <person name="Gautier V."/>
            <person name="Ament-Velasquez S.L."/>
            <person name="Kruys A."/>
            <person name="Hutchinson M.I."/>
            <person name="Powell A.J."/>
            <person name="Barry K."/>
            <person name="Miller A.N."/>
            <person name="Grigoriev I.V."/>
            <person name="Debuchy R."/>
            <person name="Gladieux P."/>
            <person name="Hiltunen Thoren M."/>
            <person name="Johannesson H."/>
        </authorList>
    </citation>
    <scope>NUCLEOTIDE SEQUENCE</scope>
    <source>
        <strain evidence="2">CBS 892.96</strain>
    </source>
</reference>
<dbReference type="EMBL" id="MU866508">
    <property type="protein sequence ID" value="KAK4171774.1"/>
    <property type="molecule type" value="Genomic_DNA"/>
</dbReference>